<dbReference type="PROSITE" id="PS50238">
    <property type="entry name" value="RHOGAP"/>
    <property type="match status" value="1"/>
</dbReference>
<evidence type="ECO:0000259" key="8">
    <source>
        <dbReference type="PROSITE" id="PS50238"/>
    </source>
</evidence>
<dbReference type="CDD" id="cd00159">
    <property type="entry name" value="RhoGAP"/>
    <property type="match status" value="1"/>
</dbReference>
<dbReference type="PANTHER" id="PTHR23176">
    <property type="entry name" value="RHO/RAC/CDC GTPASE-ACTIVATING PROTEIN"/>
    <property type="match status" value="1"/>
</dbReference>
<dbReference type="SUPFAM" id="SSF48350">
    <property type="entry name" value="GTPase activation domain, GAP"/>
    <property type="match status" value="1"/>
</dbReference>
<name>A0A1G4JRD2_9SACH</name>
<keyword evidence="3 4" id="KW-0862">Zinc</keyword>
<dbReference type="GO" id="GO:0005938">
    <property type="term" value="C:cell cortex"/>
    <property type="evidence" value="ECO:0007669"/>
    <property type="project" value="UniProtKB-ARBA"/>
</dbReference>
<dbReference type="InterPro" id="IPR000198">
    <property type="entry name" value="RhoGAP_dom"/>
</dbReference>
<feature type="compositionally biased region" description="Polar residues" evidence="6">
    <location>
        <begin position="458"/>
        <end position="472"/>
    </location>
</feature>
<feature type="region of interest" description="Disordered" evidence="6">
    <location>
        <begin position="355"/>
        <end position="526"/>
    </location>
</feature>
<dbReference type="STRING" id="1230905.A0A1G4JRD2"/>
<keyword evidence="5" id="KW-0175">Coiled coil</keyword>
<dbReference type="GO" id="GO:0005933">
    <property type="term" value="C:cellular bud"/>
    <property type="evidence" value="ECO:0007669"/>
    <property type="project" value="UniProtKB-ARBA"/>
</dbReference>
<proteinExistence type="predicted"/>
<feature type="coiled-coil region" evidence="5">
    <location>
        <begin position="550"/>
        <end position="584"/>
    </location>
</feature>
<dbReference type="GO" id="GO:0007010">
    <property type="term" value="P:cytoskeleton organization"/>
    <property type="evidence" value="ECO:0007669"/>
    <property type="project" value="UniProtKB-ARBA"/>
</dbReference>
<accession>A0A1G4JRD2</accession>
<feature type="compositionally biased region" description="Basic and acidic residues" evidence="6">
    <location>
        <begin position="603"/>
        <end position="615"/>
    </location>
</feature>
<dbReference type="InterPro" id="IPR050729">
    <property type="entry name" value="Rho-GAP"/>
</dbReference>
<evidence type="ECO:0000256" key="3">
    <source>
        <dbReference type="ARBA" id="ARBA00022833"/>
    </source>
</evidence>
<evidence type="ECO:0000313" key="9">
    <source>
        <dbReference type="EMBL" id="SCU93384.1"/>
    </source>
</evidence>
<dbReference type="Proteomes" id="UP000191024">
    <property type="component" value="Chromosome E"/>
</dbReference>
<dbReference type="InterPro" id="IPR001781">
    <property type="entry name" value="Znf_LIM"/>
</dbReference>
<dbReference type="Pfam" id="PF00412">
    <property type="entry name" value="LIM"/>
    <property type="match status" value="2"/>
</dbReference>
<dbReference type="GO" id="GO:0046872">
    <property type="term" value="F:metal ion binding"/>
    <property type="evidence" value="ECO:0007669"/>
    <property type="project" value="UniProtKB-KW"/>
</dbReference>
<dbReference type="PROSITE" id="PS00478">
    <property type="entry name" value="LIM_DOMAIN_1"/>
    <property type="match status" value="1"/>
</dbReference>
<reference evidence="9 10" key="1">
    <citation type="submission" date="2016-03" db="EMBL/GenBank/DDBJ databases">
        <authorList>
            <person name="Devillers H."/>
        </authorList>
    </citation>
    <scope>NUCLEOTIDE SEQUENCE [LARGE SCALE GENOMIC DNA]</scope>
    <source>
        <strain evidence="9">CBS 11717</strain>
    </source>
</reference>
<dbReference type="GO" id="GO:0005096">
    <property type="term" value="F:GTPase activator activity"/>
    <property type="evidence" value="ECO:0007669"/>
    <property type="project" value="UniProtKB-KW"/>
</dbReference>
<dbReference type="SMART" id="SM00132">
    <property type="entry name" value="LIM"/>
    <property type="match status" value="2"/>
</dbReference>
<feature type="compositionally biased region" description="Polar residues" evidence="6">
    <location>
        <begin position="381"/>
        <end position="401"/>
    </location>
</feature>
<dbReference type="EMBL" id="LT598465">
    <property type="protein sequence ID" value="SCU93384.1"/>
    <property type="molecule type" value="Genomic_DNA"/>
</dbReference>
<dbReference type="PANTHER" id="PTHR23176:SF121">
    <property type="entry name" value="RHO-TYPE GTPASE-ACTIVATING PROTEIN 1-RELATED"/>
    <property type="match status" value="1"/>
</dbReference>
<dbReference type="PROSITE" id="PS50023">
    <property type="entry name" value="LIM_DOMAIN_2"/>
    <property type="match status" value="1"/>
</dbReference>
<sequence length="922" mass="102603">MSTGDPAGCVRCKEPLITGHAYELGGDRWHTHCFSCYKCDKPLSCDSNFLVLGTGALICFSCSDSCKNCGQKIDDLAIILATSNEAYCSDCFKCCKCGDKIENLRYAKTRRGLFCIRCHERLLERRKLYEEKKRRLKKELPMTPSEDSVVSASVIEPATIIEPAIPRRSAHRPLSPRKSIEVLPASTGHELEKQTLSSSLASLAAPLDFSAAVSKGMSSDPQSESSVGYKKEAQTAYTESVVGQFLLDTDYNSTGDEVSTEREDFRGHTSQLSIDDLLRTTLENDEHLENEASRELLDIPKFETKQLLNKTPLRNKPNDFSQKSPITNRQGLVLNEADVMEALNSPVRVGTHDEREAGLGITTPEKSEFSGGGTTMGLPYDSTQPVTAQSSSLDRNISRSPSLFGHHRRSSSGTNKKLGRSLSMRSKSIMMNLRPKSKDTKNAAVGKSTDFDTHSGWGVTSSSINTSGSQRRFSSKHQSDSTEYSTHKLGKGQHARSGSANGSVSVYRTPPLDTHSFSNQSSHHDRSLSLTAAQNFDEKEEEDIKTLTNRQFFEKDITELELILRRLKVEISELQSTKSQLTTDVESLRSVKEGLRRDIGTFEKEKSSDRGKSIESLEPDTFDESPVRQAATANVGNAAKPRFWKIFSSNKQGLNGPSLSVGRVEISQPVLQNPSDVSDLNLVPIVNKTESQSSSSDMSRSGHALHGSSLTSRCAFENNSMPSLISTCIQQIQSREEYLKAEGLYRKSGSQILIEQIESAFAQASPKDPQPESLIKLLNEDVHAVTGVLKRYLRRLPNPVLTYEVYEPLMKLVRDNQLLSNLSLDSRVTKQNKLYSETLSTLREILNLLPAEHLYLLKQLVDHLIIVSEFSDFNLMTLNNLSLVFAPGLIRDETGVKDISDMKERNYVVYFILFKHFDVFEN</sequence>
<keyword evidence="1" id="KW-0343">GTPase activation</keyword>
<protein>
    <submittedName>
        <fullName evidence="9">LAMI_0E14180g1_1</fullName>
    </submittedName>
</protein>
<dbReference type="InterPro" id="IPR008936">
    <property type="entry name" value="Rho_GTPase_activation_prot"/>
</dbReference>
<dbReference type="CDD" id="cd09395">
    <property type="entry name" value="LIM2_Rga"/>
    <property type="match status" value="1"/>
</dbReference>
<feature type="compositionally biased region" description="Polar residues" evidence="6">
    <location>
        <begin position="496"/>
        <end position="506"/>
    </location>
</feature>
<evidence type="ECO:0000256" key="1">
    <source>
        <dbReference type="ARBA" id="ARBA00022468"/>
    </source>
</evidence>
<dbReference type="AlphaFoldDB" id="A0A1G4JRD2"/>
<evidence type="ECO:0000256" key="2">
    <source>
        <dbReference type="ARBA" id="ARBA00022723"/>
    </source>
</evidence>
<keyword evidence="4" id="KW-0440">LIM domain</keyword>
<dbReference type="SMART" id="SM00324">
    <property type="entry name" value="RhoGAP"/>
    <property type="match status" value="1"/>
</dbReference>
<feature type="region of interest" description="Disordered" evidence="6">
    <location>
        <begin position="603"/>
        <end position="627"/>
    </location>
</feature>
<dbReference type="Gene3D" id="1.10.555.10">
    <property type="entry name" value="Rho GTPase activation protein"/>
    <property type="match status" value="1"/>
</dbReference>
<evidence type="ECO:0000313" key="10">
    <source>
        <dbReference type="Proteomes" id="UP000191024"/>
    </source>
</evidence>
<gene>
    <name evidence="9" type="ORF">LAMI_0E14180G</name>
</gene>
<evidence type="ECO:0000256" key="6">
    <source>
        <dbReference type="SAM" id="MobiDB-lite"/>
    </source>
</evidence>
<keyword evidence="2 4" id="KW-0479">Metal-binding</keyword>
<dbReference type="GO" id="GO:0007165">
    <property type="term" value="P:signal transduction"/>
    <property type="evidence" value="ECO:0007669"/>
    <property type="project" value="InterPro"/>
</dbReference>
<evidence type="ECO:0000259" key="7">
    <source>
        <dbReference type="PROSITE" id="PS50023"/>
    </source>
</evidence>
<dbReference type="CDD" id="cd09394">
    <property type="entry name" value="LIM1_Rga"/>
    <property type="match status" value="1"/>
</dbReference>
<organism evidence="9 10">
    <name type="scientific">Lachancea mirantina</name>
    <dbReference type="NCBI Taxonomy" id="1230905"/>
    <lineage>
        <taxon>Eukaryota</taxon>
        <taxon>Fungi</taxon>
        <taxon>Dikarya</taxon>
        <taxon>Ascomycota</taxon>
        <taxon>Saccharomycotina</taxon>
        <taxon>Saccharomycetes</taxon>
        <taxon>Saccharomycetales</taxon>
        <taxon>Saccharomycetaceae</taxon>
        <taxon>Lachancea</taxon>
    </lineage>
</organism>
<evidence type="ECO:0000256" key="5">
    <source>
        <dbReference type="SAM" id="Coils"/>
    </source>
</evidence>
<evidence type="ECO:0000256" key="4">
    <source>
        <dbReference type="PROSITE-ProRule" id="PRU00125"/>
    </source>
</evidence>
<keyword evidence="10" id="KW-1185">Reference proteome</keyword>
<dbReference type="Pfam" id="PF00620">
    <property type="entry name" value="RhoGAP"/>
    <property type="match status" value="1"/>
</dbReference>
<feature type="domain" description="LIM zinc-binding" evidence="7">
    <location>
        <begin position="64"/>
        <end position="125"/>
    </location>
</feature>
<dbReference type="OrthoDB" id="19923at2759"/>
<dbReference type="Gene3D" id="2.10.110.10">
    <property type="entry name" value="Cysteine Rich Protein"/>
    <property type="match status" value="2"/>
</dbReference>
<feature type="domain" description="Rho-GAP" evidence="8">
    <location>
        <begin position="708"/>
        <end position="920"/>
    </location>
</feature>